<keyword evidence="2" id="KW-0464">Manganese</keyword>
<feature type="domain" description="Creatinase N-terminal" evidence="4">
    <location>
        <begin position="8"/>
        <end position="131"/>
    </location>
</feature>
<dbReference type="InterPro" id="IPR032416">
    <property type="entry name" value="Peptidase_M24_C"/>
</dbReference>
<dbReference type="SUPFAM" id="SSF53092">
    <property type="entry name" value="Creatinase/prolidase N-terminal domain"/>
    <property type="match status" value="1"/>
</dbReference>
<dbReference type="SUPFAM" id="SSF55920">
    <property type="entry name" value="Creatinase/aminopeptidase"/>
    <property type="match status" value="1"/>
</dbReference>
<keyword evidence="7" id="KW-1185">Reference proteome</keyword>
<dbReference type="AlphaFoldDB" id="A0AAD7N346"/>
<feature type="domain" description="Peptidase M24 C-terminal" evidence="5">
    <location>
        <begin position="537"/>
        <end position="596"/>
    </location>
</feature>
<feature type="domain" description="Peptidase M24" evidence="3">
    <location>
        <begin position="322"/>
        <end position="489"/>
    </location>
</feature>
<dbReference type="Proteomes" id="UP001215280">
    <property type="component" value="Unassembled WGS sequence"/>
</dbReference>
<dbReference type="Gene3D" id="3.40.350.10">
    <property type="entry name" value="Creatinase/prolidase N-terminal domain"/>
    <property type="match status" value="2"/>
</dbReference>
<evidence type="ECO:0000256" key="1">
    <source>
        <dbReference type="ARBA" id="ARBA00001936"/>
    </source>
</evidence>
<sequence>MRTDAARRLNKVRELMHNDNMDYYIIPSEDAHQSERVAYSDRRLEYISGFAGPSGHAIVSRNSAYLVTDSRFSHLAHEQLDPHWVLVQVGGIQGPNDWIEWLAAKARRSRIGVDARMISCENATRLAAKLGPLDSRLIHPPQNLVDLAWSDKPSKSRERIYRLPIELTGEEAASKLHRLRQWISVQPPSAGNFSVPEMHEGTLITSLSAIAYLLNLRGSDLLFDPVLHAYFFVGLQTAVLFINMSKVDEDVAWYLQSLSVQRRDYTDVWRFLRQREWGTGKVLITPETSFAISLMLTRFRYTVAPSFVEEMMAFKNETEIEGLRRAHLRDGLSYVRFLAWLDEKLSVGYNITEYEAAQRLNEFRRLDEHYLRPTYENISATGPNAALPHYSPGRTTARMIDRESPYLSHSGGYYQGGRCDTARTLHFGRPTTEHIDAFTRVLRGHIAVDKAVIQGASSSFLEVLAQQAFFRDITSNSVCTFYFDSIIMHSSCGQEWHRARIPSFRGRILPHQRGGRWGLRIKSTLTVQRAPGPNGAEWLRFERLTNVPIQTRMVKNNMLTKEERQWLKAHNGRCFDLLAPHLKEDKRALNWLKRET</sequence>
<protein>
    <submittedName>
        <fullName evidence="6">Peptidase M24, structural domain-containing protein</fullName>
    </submittedName>
</protein>
<dbReference type="InterPro" id="IPR050422">
    <property type="entry name" value="X-Pro_aminopeptidase_P"/>
</dbReference>
<dbReference type="InterPro" id="IPR036005">
    <property type="entry name" value="Creatinase/aminopeptidase-like"/>
</dbReference>
<evidence type="ECO:0000259" key="4">
    <source>
        <dbReference type="Pfam" id="PF01321"/>
    </source>
</evidence>
<dbReference type="Pfam" id="PF01321">
    <property type="entry name" value="Creatinase_N"/>
    <property type="match status" value="1"/>
</dbReference>
<dbReference type="Pfam" id="PF16189">
    <property type="entry name" value="Creatinase_N_2"/>
    <property type="match status" value="1"/>
</dbReference>
<dbReference type="GO" id="GO:0005737">
    <property type="term" value="C:cytoplasm"/>
    <property type="evidence" value="ECO:0007669"/>
    <property type="project" value="UniProtKB-ARBA"/>
</dbReference>
<dbReference type="InterPro" id="IPR000994">
    <property type="entry name" value="Pept_M24"/>
</dbReference>
<evidence type="ECO:0000259" key="3">
    <source>
        <dbReference type="Pfam" id="PF00557"/>
    </source>
</evidence>
<dbReference type="InterPro" id="IPR000587">
    <property type="entry name" value="Creatinase_N"/>
</dbReference>
<reference evidence="6" key="1">
    <citation type="submission" date="2023-03" db="EMBL/GenBank/DDBJ databases">
        <title>Massive genome expansion in bonnet fungi (Mycena s.s.) driven by repeated elements and novel gene families across ecological guilds.</title>
        <authorList>
            <consortium name="Lawrence Berkeley National Laboratory"/>
            <person name="Harder C.B."/>
            <person name="Miyauchi S."/>
            <person name="Viragh M."/>
            <person name="Kuo A."/>
            <person name="Thoen E."/>
            <person name="Andreopoulos B."/>
            <person name="Lu D."/>
            <person name="Skrede I."/>
            <person name="Drula E."/>
            <person name="Henrissat B."/>
            <person name="Morin E."/>
            <person name="Kohler A."/>
            <person name="Barry K."/>
            <person name="LaButti K."/>
            <person name="Morin E."/>
            <person name="Salamov A."/>
            <person name="Lipzen A."/>
            <person name="Mereny Z."/>
            <person name="Hegedus B."/>
            <person name="Baldrian P."/>
            <person name="Stursova M."/>
            <person name="Weitz H."/>
            <person name="Taylor A."/>
            <person name="Grigoriev I.V."/>
            <person name="Nagy L.G."/>
            <person name="Martin F."/>
            <person name="Kauserud H."/>
        </authorList>
    </citation>
    <scope>NUCLEOTIDE SEQUENCE</scope>
    <source>
        <strain evidence="6">CBHHK188m</strain>
    </source>
</reference>
<comment type="caution">
    <text evidence="6">The sequence shown here is derived from an EMBL/GenBank/DDBJ whole genome shotgun (WGS) entry which is preliminary data.</text>
</comment>
<evidence type="ECO:0000313" key="6">
    <source>
        <dbReference type="EMBL" id="KAJ7743490.1"/>
    </source>
</evidence>
<dbReference type="GO" id="GO:0046872">
    <property type="term" value="F:metal ion binding"/>
    <property type="evidence" value="ECO:0007669"/>
    <property type="project" value="UniProtKB-KW"/>
</dbReference>
<dbReference type="PANTHER" id="PTHR43763">
    <property type="entry name" value="XAA-PRO AMINOPEPTIDASE 1"/>
    <property type="match status" value="1"/>
</dbReference>
<evidence type="ECO:0000256" key="2">
    <source>
        <dbReference type="ARBA" id="ARBA00023211"/>
    </source>
</evidence>
<accession>A0AAD7N346</accession>
<proteinExistence type="predicted"/>
<gene>
    <name evidence="6" type="ORF">DFH07DRAFT_749876</name>
</gene>
<dbReference type="Pfam" id="PF00557">
    <property type="entry name" value="Peptidase_M24"/>
    <property type="match status" value="1"/>
</dbReference>
<dbReference type="GO" id="GO:0016787">
    <property type="term" value="F:hydrolase activity"/>
    <property type="evidence" value="ECO:0007669"/>
    <property type="project" value="UniProtKB-KW"/>
</dbReference>
<evidence type="ECO:0000313" key="7">
    <source>
        <dbReference type="Proteomes" id="UP001215280"/>
    </source>
</evidence>
<dbReference type="InterPro" id="IPR029149">
    <property type="entry name" value="Creatin/AminoP/Spt16_N"/>
</dbReference>
<evidence type="ECO:0000259" key="5">
    <source>
        <dbReference type="Pfam" id="PF16188"/>
    </source>
</evidence>
<comment type="cofactor">
    <cofactor evidence="1">
        <name>Mn(2+)</name>
        <dbReference type="ChEBI" id="CHEBI:29035"/>
    </cofactor>
</comment>
<dbReference type="PANTHER" id="PTHR43763:SF17">
    <property type="entry name" value="AMINOPEPTIDASE P, CYTOPLASMIC-RELATED"/>
    <property type="match status" value="1"/>
</dbReference>
<dbReference type="EMBL" id="JARJLG010000112">
    <property type="protein sequence ID" value="KAJ7743490.1"/>
    <property type="molecule type" value="Genomic_DNA"/>
</dbReference>
<name>A0AAD7N346_9AGAR</name>
<dbReference type="Pfam" id="PF16188">
    <property type="entry name" value="Peptidase_M24_C"/>
    <property type="match status" value="1"/>
</dbReference>
<organism evidence="6 7">
    <name type="scientific">Mycena maculata</name>
    <dbReference type="NCBI Taxonomy" id="230809"/>
    <lineage>
        <taxon>Eukaryota</taxon>
        <taxon>Fungi</taxon>
        <taxon>Dikarya</taxon>
        <taxon>Basidiomycota</taxon>
        <taxon>Agaricomycotina</taxon>
        <taxon>Agaricomycetes</taxon>
        <taxon>Agaricomycetidae</taxon>
        <taxon>Agaricales</taxon>
        <taxon>Marasmiineae</taxon>
        <taxon>Mycenaceae</taxon>
        <taxon>Mycena</taxon>
    </lineage>
</organism>
<dbReference type="Gene3D" id="3.90.230.10">
    <property type="entry name" value="Creatinase/methionine aminopeptidase superfamily"/>
    <property type="match status" value="1"/>
</dbReference>